<reference evidence="2" key="1">
    <citation type="submission" date="2016-06" db="EMBL/GenBank/DDBJ databases">
        <authorList>
            <person name="Varghese N."/>
            <person name="Submissions Spin"/>
        </authorList>
    </citation>
    <scope>NUCLEOTIDE SEQUENCE [LARGE SCALE GENOMIC DNA]</scope>
    <source>
        <strain evidence="2">DSM 43168</strain>
    </source>
</reference>
<keyword evidence="2" id="KW-1185">Reference proteome</keyword>
<dbReference type="Proteomes" id="UP000183585">
    <property type="component" value="Unassembled WGS sequence"/>
</dbReference>
<organism evidence="1 2">
    <name type="scientific">Micromonospora carbonacea</name>
    <dbReference type="NCBI Taxonomy" id="47853"/>
    <lineage>
        <taxon>Bacteria</taxon>
        <taxon>Bacillati</taxon>
        <taxon>Actinomycetota</taxon>
        <taxon>Actinomycetes</taxon>
        <taxon>Micromonosporales</taxon>
        <taxon>Micromonosporaceae</taxon>
        <taxon>Micromonospora</taxon>
    </lineage>
</organism>
<sequence length="131" mass="14009">MRVITAPPRPSGEFLTIPVAESTPGESVVVTWCREIVTNIAVSAGATVDSAEYLLRLHPHGYAPHLLYCCFLIAGHTVAVSVLWDDLWREPGFGLAVDGQPVSLDATSAARPAAVIAYTAWQAILAGGRRR</sequence>
<name>A0A1C4YEH8_9ACTN</name>
<proteinExistence type="predicted"/>
<evidence type="ECO:0000313" key="2">
    <source>
        <dbReference type="Proteomes" id="UP000183585"/>
    </source>
</evidence>
<gene>
    <name evidence="1" type="ORF">GA0070563_10666</name>
</gene>
<accession>A0A1C4YEH8</accession>
<dbReference type="EMBL" id="FMCT01000006">
    <property type="protein sequence ID" value="SCF19149.1"/>
    <property type="molecule type" value="Genomic_DNA"/>
</dbReference>
<dbReference type="RefSeq" id="WP_074475032.1">
    <property type="nucleotide sequence ID" value="NZ_FMCT01000006.1"/>
</dbReference>
<protein>
    <submittedName>
        <fullName evidence="1">Uncharacterized protein</fullName>
    </submittedName>
</protein>
<evidence type="ECO:0000313" key="1">
    <source>
        <dbReference type="EMBL" id="SCF19149.1"/>
    </source>
</evidence>
<dbReference type="AlphaFoldDB" id="A0A1C4YEH8"/>